<accession>A0A812IUN3</accession>
<organism evidence="2 3">
    <name type="scientific">Symbiodinium pilosum</name>
    <name type="common">Dinoflagellate</name>
    <dbReference type="NCBI Taxonomy" id="2952"/>
    <lineage>
        <taxon>Eukaryota</taxon>
        <taxon>Sar</taxon>
        <taxon>Alveolata</taxon>
        <taxon>Dinophyceae</taxon>
        <taxon>Suessiales</taxon>
        <taxon>Symbiodiniaceae</taxon>
        <taxon>Symbiodinium</taxon>
    </lineage>
</organism>
<keyword evidence="3" id="KW-1185">Reference proteome</keyword>
<reference evidence="2" key="1">
    <citation type="submission" date="2021-02" db="EMBL/GenBank/DDBJ databases">
        <authorList>
            <person name="Dougan E. K."/>
            <person name="Rhodes N."/>
            <person name="Thang M."/>
            <person name="Chan C."/>
        </authorList>
    </citation>
    <scope>NUCLEOTIDE SEQUENCE</scope>
</reference>
<gene>
    <name evidence="2" type="ORF">SPIL2461_LOCUS1200</name>
</gene>
<dbReference type="Proteomes" id="UP000649617">
    <property type="component" value="Unassembled WGS sequence"/>
</dbReference>
<evidence type="ECO:0000313" key="2">
    <source>
        <dbReference type="EMBL" id="CAE7183556.1"/>
    </source>
</evidence>
<dbReference type="AlphaFoldDB" id="A0A812IUN3"/>
<proteinExistence type="predicted"/>
<sequence>AMGNRPSDTHFQNLQGGNSGISDQGHDSEHGVNEPNYKVNNIYTDFRKYGDKILDGVKQTLDKCHHDELYPPHTRKTECILTAMDDSLDVWWVDSREAFMQLLPAFMQHKTRALFTYKAPSMKEHNHVMLFKSS</sequence>
<comment type="caution">
    <text evidence="2">The sequence shown here is derived from an EMBL/GenBank/DDBJ whole genome shotgun (WGS) entry which is preliminary data.</text>
</comment>
<feature type="non-terminal residue" evidence="2">
    <location>
        <position position="134"/>
    </location>
</feature>
<protein>
    <submittedName>
        <fullName evidence="2">Uncharacterized protein</fullName>
    </submittedName>
</protein>
<dbReference type="EMBL" id="CAJNIZ010001137">
    <property type="protein sequence ID" value="CAE7183556.1"/>
    <property type="molecule type" value="Genomic_DNA"/>
</dbReference>
<evidence type="ECO:0000313" key="3">
    <source>
        <dbReference type="Proteomes" id="UP000649617"/>
    </source>
</evidence>
<feature type="compositionally biased region" description="Polar residues" evidence="1">
    <location>
        <begin position="9"/>
        <end position="22"/>
    </location>
</feature>
<feature type="region of interest" description="Disordered" evidence="1">
    <location>
        <begin position="1"/>
        <end position="36"/>
    </location>
</feature>
<evidence type="ECO:0000256" key="1">
    <source>
        <dbReference type="SAM" id="MobiDB-lite"/>
    </source>
</evidence>
<name>A0A812IUN3_SYMPI</name>